<gene>
    <name evidence="3" type="primary">benE</name>
    <name evidence="3" type="ORF">E6Q69_05345</name>
</gene>
<keyword evidence="2" id="KW-0472">Membrane</keyword>
<keyword evidence="2" id="KW-1133">Transmembrane helix</keyword>
<feature type="transmembrane region" description="Helical" evidence="2">
    <location>
        <begin position="377"/>
        <end position="393"/>
    </location>
</feature>
<reference evidence="3 4" key="1">
    <citation type="submission" date="2018-09" db="EMBL/GenBank/DDBJ databases">
        <title>Metagenome Assembled Genomes from an Advanced Water Purification Facility.</title>
        <authorList>
            <person name="Stamps B.W."/>
            <person name="Spear J.R."/>
        </authorList>
    </citation>
    <scope>NUCLEOTIDE SEQUENCE [LARGE SCALE GENOMIC DNA]</scope>
    <source>
        <strain evidence="3">Bin_52_1</strain>
    </source>
</reference>
<feature type="transmembrane region" description="Helical" evidence="2">
    <location>
        <begin position="606"/>
        <end position="639"/>
    </location>
</feature>
<evidence type="ECO:0000256" key="2">
    <source>
        <dbReference type="SAM" id="Phobius"/>
    </source>
</evidence>
<keyword evidence="2" id="KW-0812">Transmembrane</keyword>
<protein>
    <submittedName>
        <fullName evidence="3">Benzoate/H(+) symporter BenE family transporter</fullName>
    </submittedName>
</protein>
<feature type="transmembrane region" description="Helical" evidence="2">
    <location>
        <begin position="463"/>
        <end position="482"/>
    </location>
</feature>
<dbReference type="GO" id="GO:0005886">
    <property type="term" value="C:plasma membrane"/>
    <property type="evidence" value="ECO:0007669"/>
    <property type="project" value="TreeGrafter"/>
</dbReference>
<dbReference type="NCBIfam" id="TIGR00843">
    <property type="entry name" value="benE"/>
    <property type="match status" value="1"/>
</dbReference>
<feature type="transmembrane region" description="Helical" evidence="2">
    <location>
        <begin position="266"/>
        <end position="288"/>
    </location>
</feature>
<dbReference type="EMBL" id="SSFO01000087">
    <property type="protein sequence ID" value="TXI33925.1"/>
    <property type="molecule type" value="Genomic_DNA"/>
</dbReference>
<dbReference type="AlphaFoldDB" id="A0A5C7WBB7"/>
<dbReference type="PANTHER" id="PTHR30199:SF0">
    <property type="entry name" value="INNER MEMBRANE PROTEIN YDCO"/>
    <property type="match status" value="1"/>
</dbReference>
<dbReference type="Pfam" id="PF03594">
    <property type="entry name" value="BenE"/>
    <property type="match status" value="1"/>
</dbReference>
<dbReference type="GO" id="GO:0042925">
    <property type="term" value="F:benzoate transmembrane transporter activity"/>
    <property type="evidence" value="ECO:0007669"/>
    <property type="project" value="InterPro"/>
</dbReference>
<feature type="transmembrane region" description="Helical" evidence="2">
    <location>
        <begin position="425"/>
        <end position="443"/>
    </location>
</feature>
<feature type="transmembrane region" description="Helical" evidence="2">
    <location>
        <begin position="576"/>
        <end position="594"/>
    </location>
</feature>
<dbReference type="PANTHER" id="PTHR30199">
    <property type="entry name" value="MFS FAMILY TRANSPORTER, PREDICTED SUBSTRATE BENZOATE"/>
    <property type="match status" value="1"/>
</dbReference>
<feature type="transmembrane region" description="Helical" evidence="2">
    <location>
        <begin position="399"/>
        <end position="418"/>
    </location>
</feature>
<name>A0A5C7WBB7_AQUAC</name>
<evidence type="ECO:0000313" key="4">
    <source>
        <dbReference type="Proteomes" id="UP000321110"/>
    </source>
</evidence>
<feature type="transmembrane region" description="Helical" evidence="2">
    <location>
        <begin position="327"/>
        <end position="345"/>
    </location>
</feature>
<evidence type="ECO:0000313" key="3">
    <source>
        <dbReference type="EMBL" id="TXI33925.1"/>
    </source>
</evidence>
<feature type="transmembrane region" description="Helical" evidence="2">
    <location>
        <begin position="300"/>
        <end position="320"/>
    </location>
</feature>
<feature type="region of interest" description="Disordered" evidence="1">
    <location>
        <begin position="79"/>
        <end position="102"/>
    </location>
</feature>
<dbReference type="InterPro" id="IPR004711">
    <property type="entry name" value="Benzoate_Transporter"/>
</dbReference>
<feature type="transmembrane region" description="Helical" evidence="2">
    <location>
        <begin position="548"/>
        <end position="570"/>
    </location>
</feature>
<sequence length="643" mass="67644">MGTVHTAARIAKNCTDHCRDRCTATPGRAAHRLPASTENRHDLGTAARLHPFRLRYLGDARPQQHDAARLRGELRHPPQPAAHARHQPGLHAAGGRRWPGPRSAVRAVPAAVHRAALWRRRLPAVPGLEDRRQRRTGCRRQGHRQALHLLPGRGLPVGQPQGLDHGHRRHHHLHAAGGFPGQRAADRRPVRPGQLPQRRPVDGGRQPAAALAGSSACTARLQYRHGPAAGGLALPYPDRRQGKPVMTLEAMDTSPRLRPLADSAPSAVVAGFVSALTGYTSSLVLMFQAGQAAGLNAAQIASWLWALSIGMAICTVALSLRYRTPIVVAWSTPGAALLITSMPGVSYPEAIGAFVVCALLLSLLGLSGAFERVMRHLPASLAAALLAGILFRIGSEIFVAAQTSTLLVLAMFFTFLFGKRLAPRYAVLTALLVGTGVAAAQGLLDFSQVRLEMAAPVWTTPSFSLNAAISIGIPLFVVAMASQNIPGLAVLRADGYAVPPSPLIATTGIASLLLAPFGSHGINLAAISAAICTGAEAHEDKRKRYTAALWNGVFCGLAGIFAATLAALFIALPSALILSIAALALLGSIGNGLAQAMQAPAERDAALVTFMITASGMTLLGIGSAFWGLVGGAVTLLILNWRK</sequence>
<feature type="transmembrane region" description="Helical" evidence="2">
    <location>
        <begin position="351"/>
        <end position="370"/>
    </location>
</feature>
<comment type="caution">
    <text evidence="3">The sequence shown here is derived from an EMBL/GenBank/DDBJ whole genome shotgun (WGS) entry which is preliminary data.</text>
</comment>
<proteinExistence type="predicted"/>
<evidence type="ECO:0000256" key="1">
    <source>
        <dbReference type="SAM" id="MobiDB-lite"/>
    </source>
</evidence>
<dbReference type="Proteomes" id="UP000321110">
    <property type="component" value="Unassembled WGS sequence"/>
</dbReference>
<feature type="region of interest" description="Disordered" evidence="1">
    <location>
        <begin position="130"/>
        <end position="211"/>
    </location>
</feature>
<accession>A0A5C7WBB7</accession>
<feature type="compositionally biased region" description="Basic residues" evidence="1">
    <location>
        <begin position="133"/>
        <end position="146"/>
    </location>
</feature>
<organism evidence="3 4">
    <name type="scientific">Aquipseudomonas alcaligenes</name>
    <name type="common">Pseudomonas alcaligenes</name>
    <dbReference type="NCBI Taxonomy" id="43263"/>
    <lineage>
        <taxon>Bacteria</taxon>
        <taxon>Pseudomonadati</taxon>
        <taxon>Pseudomonadota</taxon>
        <taxon>Gammaproteobacteria</taxon>
        <taxon>Pseudomonadales</taxon>
        <taxon>Pseudomonadaceae</taxon>
        <taxon>Aquipseudomonas</taxon>
    </lineage>
</organism>